<dbReference type="PROSITE" id="PS50005">
    <property type="entry name" value="TPR"/>
    <property type="match status" value="1"/>
</dbReference>
<dbReference type="KEGG" id="clac:EG342_21870"/>
<feature type="domain" description="Beta-lactamase-related" evidence="2">
    <location>
        <begin position="46"/>
        <end position="356"/>
    </location>
</feature>
<dbReference type="Proteomes" id="UP000236262">
    <property type="component" value="Unassembled WGS sequence"/>
</dbReference>
<dbReference type="PANTHER" id="PTHR46825:SF12">
    <property type="entry name" value="PENICILLIN-BINDING PROTEIN 4"/>
    <property type="match status" value="1"/>
</dbReference>
<accession>A0A3G6RI76</accession>
<evidence type="ECO:0000259" key="2">
    <source>
        <dbReference type="Pfam" id="PF00144"/>
    </source>
</evidence>
<dbReference type="EMBL" id="PPEH01000002">
    <property type="protein sequence ID" value="PNW14492.1"/>
    <property type="molecule type" value="Genomic_DNA"/>
</dbReference>
<keyword evidence="6" id="KW-1185">Reference proteome</keyword>
<protein>
    <submittedName>
        <fullName evidence="3">Serine hydrolase</fullName>
    </submittedName>
</protein>
<sequence>MRKIHLFIILFLSLNTFGQSLNDKIKLFESNLNYWDKSKTKKWTLKERMSFYNANAVSIAVIKDYKVEWVKAYGFADISENRPTTIQTLFQAASISKSLNSLGILKLVQEGKLALDKDINTYLTTWKFPYDELSKGKKITIANLLSHTAGLSVGGFGGYEKGKDLPTTIQTLDGLKPSNSPAVRSVFEPGLKFQYSGGGTTITQLILENTTGEKYEDYMLKNVLSPLGMNESSFNQPPSPDKMNLLATGYNANGKEVKGKYHIYPEKAAAGLWTTPSDLANYIIETQLSLAGKSNKILSKELSAQRIENNYGVFMTDFKGSKYFRHSGGNEGFVCHYIGSVEDGNGVVIMTNGRNSQLLGEIVNSIASLNQWKNYPLESQKESIALTIRKECEKNIDKGIELYKKLKKNNGNDYNFSENELNELGYEFLRDGNVDAAIKIFNLNVNEFPNSANVYDSRGEAYFNKKEYQLSKKDYQKVLQLEPANQNAKEMLLKLNKH</sequence>
<dbReference type="PANTHER" id="PTHR46825">
    <property type="entry name" value="D-ALANYL-D-ALANINE-CARBOXYPEPTIDASE/ENDOPEPTIDASE AMPH"/>
    <property type="match status" value="1"/>
</dbReference>
<dbReference type="SUPFAM" id="SSF56601">
    <property type="entry name" value="beta-lactamase/transpeptidase-like"/>
    <property type="match status" value="1"/>
</dbReference>
<dbReference type="SUPFAM" id="SSF48452">
    <property type="entry name" value="TPR-like"/>
    <property type="match status" value="1"/>
</dbReference>
<evidence type="ECO:0000313" key="3">
    <source>
        <dbReference type="EMBL" id="AZA84374.1"/>
    </source>
</evidence>
<dbReference type="Pfam" id="PF00144">
    <property type="entry name" value="Beta-lactamase"/>
    <property type="match status" value="1"/>
</dbReference>
<dbReference type="RefSeq" id="WP_103289843.1">
    <property type="nucleotide sequence ID" value="NZ_CP033924.1"/>
</dbReference>
<evidence type="ECO:0000313" key="6">
    <source>
        <dbReference type="Proteomes" id="UP000279972"/>
    </source>
</evidence>
<keyword evidence="3" id="KW-0378">Hydrolase</keyword>
<dbReference type="InterPro" id="IPR050491">
    <property type="entry name" value="AmpC-like"/>
</dbReference>
<organism evidence="4 5">
    <name type="scientific">Chryseobacterium lactis</name>
    <dbReference type="NCBI Taxonomy" id="1241981"/>
    <lineage>
        <taxon>Bacteria</taxon>
        <taxon>Pseudomonadati</taxon>
        <taxon>Bacteroidota</taxon>
        <taxon>Flavobacteriia</taxon>
        <taxon>Flavobacteriales</taxon>
        <taxon>Weeksellaceae</taxon>
        <taxon>Chryseobacterium group</taxon>
        <taxon>Chryseobacterium</taxon>
    </lineage>
</organism>
<proteinExistence type="predicted"/>
<dbReference type="Gene3D" id="3.40.710.10">
    <property type="entry name" value="DD-peptidase/beta-lactamase superfamily"/>
    <property type="match status" value="1"/>
</dbReference>
<reference evidence="4 5" key="1">
    <citation type="submission" date="2018-01" db="EMBL/GenBank/DDBJ databases">
        <title>Draft genome sequences of Chryseobacterium lactis NCTC11390, Chryseobacterium oncorhynchi 701B-08, and Chryseobacterium viscerum 687B-08.</title>
        <authorList>
            <person name="Jeong J.-J."/>
            <person name="Lee Y.J."/>
            <person name="Park B."/>
            <person name="Choi I.-G."/>
            <person name="Kim K.D."/>
        </authorList>
    </citation>
    <scope>NUCLEOTIDE SEQUENCE [LARGE SCALE GENOMIC DNA]</scope>
    <source>
        <strain evidence="4 5">NCTC11390</strain>
    </source>
</reference>
<dbReference type="GO" id="GO:0016787">
    <property type="term" value="F:hydrolase activity"/>
    <property type="evidence" value="ECO:0007669"/>
    <property type="project" value="UniProtKB-KW"/>
</dbReference>
<keyword evidence="1" id="KW-0802">TPR repeat</keyword>
<dbReference type="InterPro" id="IPR001466">
    <property type="entry name" value="Beta-lactam-related"/>
</dbReference>
<reference evidence="3 6" key="2">
    <citation type="submission" date="2018-11" db="EMBL/GenBank/DDBJ databases">
        <title>Proposal to divide the Flavobacteriaceae and reorganize its genera based on Amino Acid Identity values calculated from whole genome sequences.</title>
        <authorList>
            <person name="Nicholson A.C."/>
            <person name="Gulvik C.A."/>
            <person name="Whitney A.M."/>
            <person name="Humrighouse B.W."/>
            <person name="Bell M."/>
            <person name="Holmes B."/>
            <person name="Steigerwalt A.G."/>
            <person name="Villarma A."/>
            <person name="Sheth M."/>
            <person name="Batra D."/>
            <person name="Pryor J."/>
            <person name="Bernardet J.-F."/>
            <person name="Hugo C."/>
            <person name="Kampfer P."/>
            <person name="Newman J."/>
            <person name="McQuiston J.R."/>
        </authorList>
    </citation>
    <scope>NUCLEOTIDE SEQUENCE [LARGE SCALE GENOMIC DNA]</scope>
    <source>
        <strain evidence="3 6">KC_1864</strain>
    </source>
</reference>
<dbReference type="InterPro" id="IPR011990">
    <property type="entry name" value="TPR-like_helical_dom_sf"/>
</dbReference>
<gene>
    <name evidence="4" type="ORF">C1637_05900</name>
    <name evidence="3" type="ORF">EG342_21870</name>
</gene>
<evidence type="ECO:0000313" key="4">
    <source>
        <dbReference type="EMBL" id="PNW14492.1"/>
    </source>
</evidence>
<dbReference type="AlphaFoldDB" id="A0A3G6RI76"/>
<dbReference type="SMART" id="SM00028">
    <property type="entry name" value="TPR"/>
    <property type="match status" value="2"/>
</dbReference>
<name>A0A3G6RI76_CHRLC</name>
<evidence type="ECO:0000313" key="5">
    <source>
        <dbReference type="Proteomes" id="UP000236262"/>
    </source>
</evidence>
<dbReference type="EMBL" id="CP033924">
    <property type="protein sequence ID" value="AZA84374.1"/>
    <property type="molecule type" value="Genomic_DNA"/>
</dbReference>
<feature type="repeat" description="TPR" evidence="1">
    <location>
        <begin position="452"/>
        <end position="485"/>
    </location>
</feature>
<dbReference type="Gene3D" id="1.25.40.10">
    <property type="entry name" value="Tetratricopeptide repeat domain"/>
    <property type="match status" value="1"/>
</dbReference>
<dbReference type="Proteomes" id="UP000279972">
    <property type="component" value="Chromosome"/>
</dbReference>
<dbReference type="InterPro" id="IPR019734">
    <property type="entry name" value="TPR_rpt"/>
</dbReference>
<evidence type="ECO:0000256" key="1">
    <source>
        <dbReference type="PROSITE-ProRule" id="PRU00339"/>
    </source>
</evidence>
<dbReference type="InterPro" id="IPR012338">
    <property type="entry name" value="Beta-lactam/transpept-like"/>
</dbReference>
<dbReference type="OrthoDB" id="9797709at2"/>